<feature type="transmembrane region" description="Helical" evidence="1">
    <location>
        <begin position="707"/>
        <end position="729"/>
    </location>
</feature>
<dbReference type="AlphaFoldDB" id="A0A7K0K3L3"/>
<keyword evidence="1" id="KW-0812">Transmembrane</keyword>
<feature type="transmembrane region" description="Helical" evidence="1">
    <location>
        <begin position="443"/>
        <end position="463"/>
    </location>
</feature>
<dbReference type="Pfam" id="PF13641">
    <property type="entry name" value="Glyco_tranf_2_3"/>
    <property type="match status" value="1"/>
</dbReference>
<comment type="caution">
    <text evidence="2">The sequence shown here is derived from an EMBL/GenBank/DDBJ whole genome shotgun (WGS) entry which is preliminary data.</text>
</comment>
<feature type="transmembrane region" description="Helical" evidence="1">
    <location>
        <begin position="592"/>
        <end position="611"/>
    </location>
</feature>
<organism evidence="2 3">
    <name type="scientific">Mobiluncus porci</name>
    <dbReference type="NCBI Taxonomy" id="2652278"/>
    <lineage>
        <taxon>Bacteria</taxon>
        <taxon>Bacillati</taxon>
        <taxon>Actinomycetota</taxon>
        <taxon>Actinomycetes</taxon>
        <taxon>Actinomycetales</taxon>
        <taxon>Actinomycetaceae</taxon>
        <taxon>Mobiluncus</taxon>
    </lineage>
</organism>
<dbReference type="Gene3D" id="3.90.550.10">
    <property type="entry name" value="Spore Coat Polysaccharide Biosynthesis Protein SpsA, Chain A"/>
    <property type="match status" value="1"/>
</dbReference>
<keyword evidence="3" id="KW-1185">Reference proteome</keyword>
<accession>A0A7K0K3L3</accession>
<feature type="transmembrane region" description="Helical" evidence="1">
    <location>
        <begin position="766"/>
        <end position="789"/>
    </location>
</feature>
<feature type="transmembrane region" description="Helical" evidence="1">
    <location>
        <begin position="475"/>
        <end position="495"/>
    </location>
</feature>
<dbReference type="EMBL" id="VUMY01000012">
    <property type="protein sequence ID" value="MST50076.1"/>
    <property type="molecule type" value="Genomic_DNA"/>
</dbReference>
<proteinExistence type="predicted"/>
<feature type="transmembrane region" description="Helical" evidence="1">
    <location>
        <begin position="741"/>
        <end position="760"/>
    </location>
</feature>
<evidence type="ECO:0000313" key="3">
    <source>
        <dbReference type="Proteomes" id="UP000442535"/>
    </source>
</evidence>
<dbReference type="SUPFAM" id="SSF53448">
    <property type="entry name" value="Nucleotide-diphospho-sugar transferases"/>
    <property type="match status" value="1"/>
</dbReference>
<keyword evidence="2" id="KW-0808">Transferase</keyword>
<dbReference type="GO" id="GO:0016740">
    <property type="term" value="F:transferase activity"/>
    <property type="evidence" value="ECO:0007669"/>
    <property type="project" value="UniProtKB-KW"/>
</dbReference>
<dbReference type="PANTHER" id="PTHR43685">
    <property type="entry name" value="GLYCOSYLTRANSFERASE"/>
    <property type="match status" value="1"/>
</dbReference>
<sequence>MPLTVTALVVTSGETPYLAATLLAVSRQTLRPKEVFVIDVSRSGVAHRQGTEVLTAPGASNLGAALEIARQSPDFPRLESEAAVWLLHDDSAPAPTCLEEQVKVYSASENTKVVGAKQRVWDKAAQLLEVGIRATGTGRRLQEMDAGEIDQGQYDNRTDVLGVGTAAMLLDWDTYLELEGFNPALGPFGDGLEFSRRVHLAGYRVQVAPKAVVYHKLAGYYGLRGPDGGRPTRASRLAGGAGSTRGSVGAREALRPEPKRSFAARRISQLHNWMVAAPWWQFILLPAVVILLGAIRVLWRIVTKEPKLAGAEIKATLVTVFQPLSVWKARRKRLRHQKVPTRTLKPLQIKGSRIWQAKATQRKIAKDQRKPLIRDHTARINYAAEKNLDLALASSIALVLGGISVLTARFAISGVMGGAIPSLPAAGSTFWHTLVSGWLPSGLGYGSQILAADPLGLLLGILSQATGALGLKAPLVLSVLGFLTLPLAWLTAWWASGALTSSRPLRATVALSWALSPNLLASLGAGQVPVWILAWTIPLFAGSLARACGKDQTRTVLGDGNEPVTITIHSAPIIQTGVAALTGFIAVAANQILIVPLLVLLALGLIKGFAVTAPENEDSHRDASNFDSTGLSRKTRLTIRHALIIVAPSLWLVLPNLIRTLGHPTQWPLWISTLGVPQNGTPPNWWDLLTGWPLAMRTMQLPLHIPAWQWLAILPVTLTLLLVLASIVLPSRQTAPHLAGFVALLGLAIAWLSSVTPVAIAQGTPVTAWAGPGLAVYHASLLVAAVMFLTRFQVENPFEIASWSEKTLHALLAVAVLIPVVGVAPGIASEIVAPTKSSFQQTRAFSEEMLPATIANGQAGTKQWRGLNLSVRPAPNQSTLVDATLWRGWRDTVYEASPWVKMKNYQNVAGTRSPDAADAALARAVAALLGGSTPDLTEQLASLNVNYVVVENTKDGSTTSLINALDSAEGLERVTKTKAGTVWRLADEAVPAGLLRVAEAKWSGGRPNWPTRDARAIALDISPAGRAKLPAGDAGRLLAISERLDPSFTIRVGGKPLEVVENGQWNGLYKLPAGEGELTVSHAYLPHQLWGGVLLGFLFIAFAAALPLRRVSEVSL</sequence>
<keyword evidence="1" id="KW-1133">Transmembrane helix</keyword>
<feature type="transmembrane region" description="Helical" evidence="1">
    <location>
        <begin position="810"/>
        <end position="828"/>
    </location>
</feature>
<dbReference type="RefSeq" id="WP_338106876.1">
    <property type="nucleotide sequence ID" value="NZ_VUMY01000012.1"/>
</dbReference>
<evidence type="ECO:0000313" key="2">
    <source>
        <dbReference type="EMBL" id="MST50076.1"/>
    </source>
</evidence>
<feature type="transmembrane region" description="Helical" evidence="1">
    <location>
        <begin position="1089"/>
        <end position="1108"/>
    </location>
</feature>
<dbReference type="Proteomes" id="UP000442535">
    <property type="component" value="Unassembled WGS sequence"/>
</dbReference>
<feature type="transmembrane region" description="Helical" evidence="1">
    <location>
        <begin position="390"/>
        <end position="412"/>
    </location>
</feature>
<protein>
    <submittedName>
        <fullName evidence="2">Glycosyltransferase family 2 protein</fullName>
    </submittedName>
</protein>
<keyword evidence="1" id="KW-0472">Membrane</keyword>
<dbReference type="PANTHER" id="PTHR43685:SF3">
    <property type="entry name" value="SLR2126 PROTEIN"/>
    <property type="match status" value="1"/>
</dbReference>
<reference evidence="2 3" key="1">
    <citation type="submission" date="2019-08" db="EMBL/GenBank/DDBJ databases">
        <title>In-depth cultivation of the pig gut microbiome towards novel bacterial diversity and tailored functional studies.</title>
        <authorList>
            <person name="Wylensek D."/>
            <person name="Hitch T.C.A."/>
            <person name="Clavel T."/>
        </authorList>
    </citation>
    <scope>NUCLEOTIDE SEQUENCE [LARGE SCALE GENOMIC DNA]</scope>
    <source>
        <strain evidence="2 3">RF-GAM-744-WT-7</strain>
    </source>
</reference>
<feature type="transmembrane region" description="Helical" evidence="1">
    <location>
        <begin position="279"/>
        <end position="299"/>
    </location>
</feature>
<gene>
    <name evidence="2" type="ORF">FYJ63_07490</name>
</gene>
<evidence type="ECO:0000256" key="1">
    <source>
        <dbReference type="SAM" id="Phobius"/>
    </source>
</evidence>
<dbReference type="InterPro" id="IPR029044">
    <property type="entry name" value="Nucleotide-diphossugar_trans"/>
</dbReference>
<feature type="transmembrane region" description="Helical" evidence="1">
    <location>
        <begin position="528"/>
        <end position="545"/>
    </location>
</feature>
<feature type="transmembrane region" description="Helical" evidence="1">
    <location>
        <begin position="566"/>
        <end position="586"/>
    </location>
</feature>
<name>A0A7K0K3L3_9ACTO</name>
<dbReference type="InterPro" id="IPR050834">
    <property type="entry name" value="Glycosyltransf_2"/>
</dbReference>